<evidence type="ECO:0008006" key="4">
    <source>
        <dbReference type="Google" id="ProtNLM"/>
    </source>
</evidence>
<keyword evidence="3" id="KW-1185">Reference proteome</keyword>
<evidence type="ECO:0000256" key="1">
    <source>
        <dbReference type="SAM" id="SignalP"/>
    </source>
</evidence>
<feature type="chain" id="PRO_5038972811" description="Lipoprotein" evidence="1">
    <location>
        <begin position="22"/>
        <end position="77"/>
    </location>
</feature>
<organism evidence="2 3">
    <name type="scientific">Ureibacillus thermosphaericus</name>
    <dbReference type="NCBI Taxonomy" id="51173"/>
    <lineage>
        <taxon>Bacteria</taxon>
        <taxon>Bacillati</taxon>
        <taxon>Bacillota</taxon>
        <taxon>Bacilli</taxon>
        <taxon>Bacillales</taxon>
        <taxon>Caryophanaceae</taxon>
        <taxon>Ureibacillus</taxon>
    </lineage>
</organism>
<reference evidence="2 3" key="1">
    <citation type="submission" date="2020-08" db="EMBL/GenBank/DDBJ databases">
        <title>Genomic Encyclopedia of Type Strains, Phase IV (KMG-IV): sequencing the most valuable type-strain genomes for metagenomic binning, comparative biology and taxonomic classification.</title>
        <authorList>
            <person name="Goeker M."/>
        </authorList>
    </citation>
    <scope>NUCLEOTIDE SEQUENCE [LARGE SCALE GENOMIC DNA]</scope>
    <source>
        <strain evidence="2 3">DSM 10633</strain>
    </source>
</reference>
<gene>
    <name evidence="2" type="ORF">HNR36_000334</name>
</gene>
<proteinExistence type="predicted"/>
<evidence type="ECO:0000313" key="3">
    <source>
        <dbReference type="Proteomes" id="UP000557217"/>
    </source>
</evidence>
<name>A0A840PT77_URETH</name>
<sequence length="77" mass="9040">MKKYVFIFMLMFLAACQTSQFSISELEVVPKKVQERIDEYAKLQILNTKGNVFYIVYSSTANVEEIRIERDYTNCKA</sequence>
<dbReference type="RefSeq" id="WP_168411857.1">
    <property type="nucleotide sequence ID" value="NZ_JAAXPW010000002.1"/>
</dbReference>
<feature type="signal peptide" evidence="1">
    <location>
        <begin position="1"/>
        <end position="21"/>
    </location>
</feature>
<dbReference type="PROSITE" id="PS51257">
    <property type="entry name" value="PROKAR_LIPOPROTEIN"/>
    <property type="match status" value="1"/>
</dbReference>
<comment type="caution">
    <text evidence="2">The sequence shown here is derived from an EMBL/GenBank/DDBJ whole genome shotgun (WGS) entry which is preliminary data.</text>
</comment>
<dbReference type="EMBL" id="JACHGZ010000002">
    <property type="protein sequence ID" value="MBB5147952.1"/>
    <property type="molecule type" value="Genomic_DNA"/>
</dbReference>
<evidence type="ECO:0000313" key="2">
    <source>
        <dbReference type="EMBL" id="MBB5147952.1"/>
    </source>
</evidence>
<protein>
    <recommendedName>
        <fullName evidence="4">Lipoprotein</fullName>
    </recommendedName>
</protein>
<keyword evidence="1" id="KW-0732">Signal</keyword>
<dbReference type="AlphaFoldDB" id="A0A840PT77"/>
<accession>A0A840PT77</accession>
<dbReference type="Proteomes" id="UP000557217">
    <property type="component" value="Unassembled WGS sequence"/>
</dbReference>